<comment type="caution">
    <text evidence="2">The sequence shown here is derived from an EMBL/GenBank/DDBJ whole genome shotgun (WGS) entry which is preliminary data.</text>
</comment>
<name>A0AAD3TY67_9TREE</name>
<protein>
    <submittedName>
        <fullName evidence="2">Uncharacterized protein</fullName>
    </submittedName>
</protein>
<reference evidence="2" key="1">
    <citation type="journal article" date="2023" name="BMC Genomics">
        <title>Chromosome-level genome assemblies of Cutaneotrichosporon spp. (Trichosporonales, Basidiomycota) reveal imbalanced evolution between nucleotide sequences and chromosome synteny.</title>
        <authorList>
            <person name="Kobayashi Y."/>
            <person name="Kayamori A."/>
            <person name="Aoki K."/>
            <person name="Shiwa Y."/>
            <person name="Matsutani M."/>
            <person name="Fujita N."/>
            <person name="Sugita T."/>
            <person name="Iwasaki W."/>
            <person name="Tanaka N."/>
            <person name="Takashima M."/>
        </authorList>
    </citation>
    <scope>NUCLEOTIDE SEQUENCE</scope>
    <source>
        <strain evidence="2">HIS016</strain>
    </source>
</reference>
<sequence length="304" mass="30651">MRSTLLFTIFSCAALAVPLATSPGQSHAVMRAEDALAVRDRETEFVSVDDRQLSPGGVDNIGFNAIIDQVTKALQRTTGLTAEQVKTLVSIVTSILQGRGLDSSVVSKLLSIPSSVLIKLPQILAPILIPATTGIPGINQIVYMLLALLQTLGGGLGLLGGLTGGLGSILGGRSLDVRAFSAISVNDVITKVSDALKGTGISEGSRGIVGNLVRSLLNGNGLGSGAVTHLQSLPAQALSSAIGALNTVIWQVPGLGPLLAPLLVLLQLLLLTGSSGLLGSVNNISGGVVAGKNGPVGGLLGGII</sequence>
<dbReference type="AlphaFoldDB" id="A0AAD3TY67"/>
<organism evidence="2 3">
    <name type="scientific">Cutaneotrichosporon spelunceum</name>
    <dbReference type="NCBI Taxonomy" id="1672016"/>
    <lineage>
        <taxon>Eukaryota</taxon>
        <taxon>Fungi</taxon>
        <taxon>Dikarya</taxon>
        <taxon>Basidiomycota</taxon>
        <taxon>Agaricomycotina</taxon>
        <taxon>Tremellomycetes</taxon>
        <taxon>Trichosporonales</taxon>
        <taxon>Trichosporonaceae</taxon>
        <taxon>Cutaneotrichosporon</taxon>
    </lineage>
</organism>
<evidence type="ECO:0000256" key="1">
    <source>
        <dbReference type="SAM" id="SignalP"/>
    </source>
</evidence>
<accession>A0AAD3TY67</accession>
<keyword evidence="1" id="KW-0732">Signal</keyword>
<dbReference type="EMBL" id="BTCM01000007">
    <property type="protein sequence ID" value="GMK59051.1"/>
    <property type="molecule type" value="Genomic_DNA"/>
</dbReference>
<reference evidence="2" key="2">
    <citation type="submission" date="2023-06" db="EMBL/GenBank/DDBJ databases">
        <authorList>
            <person name="Kobayashi Y."/>
            <person name="Kayamori A."/>
            <person name="Aoki K."/>
            <person name="Shiwa Y."/>
            <person name="Fujita N."/>
            <person name="Sugita T."/>
            <person name="Iwasaki W."/>
            <person name="Tanaka N."/>
            <person name="Takashima M."/>
        </authorList>
    </citation>
    <scope>NUCLEOTIDE SEQUENCE</scope>
    <source>
        <strain evidence="2">HIS016</strain>
    </source>
</reference>
<proteinExistence type="predicted"/>
<gene>
    <name evidence="2" type="ORF">CspeluHIS016_0700660</name>
</gene>
<feature type="chain" id="PRO_5041969384" evidence="1">
    <location>
        <begin position="17"/>
        <end position="304"/>
    </location>
</feature>
<feature type="signal peptide" evidence="1">
    <location>
        <begin position="1"/>
        <end position="16"/>
    </location>
</feature>
<keyword evidence="3" id="KW-1185">Reference proteome</keyword>
<dbReference type="Proteomes" id="UP001222932">
    <property type="component" value="Unassembled WGS sequence"/>
</dbReference>
<evidence type="ECO:0000313" key="3">
    <source>
        <dbReference type="Proteomes" id="UP001222932"/>
    </source>
</evidence>
<evidence type="ECO:0000313" key="2">
    <source>
        <dbReference type="EMBL" id="GMK59051.1"/>
    </source>
</evidence>